<dbReference type="CDD" id="cd01172">
    <property type="entry name" value="RfaE_like"/>
    <property type="match status" value="1"/>
</dbReference>
<evidence type="ECO:0000313" key="16">
    <source>
        <dbReference type="Proteomes" id="UP001497533"/>
    </source>
</evidence>
<dbReference type="GO" id="GO:0016779">
    <property type="term" value="F:nucleotidyltransferase activity"/>
    <property type="evidence" value="ECO:0007669"/>
    <property type="project" value="UniProtKB-KW"/>
</dbReference>
<dbReference type="NCBIfam" id="TIGR00125">
    <property type="entry name" value="cyt_tran_rel"/>
    <property type="match status" value="1"/>
</dbReference>
<feature type="region of interest" description="Ribokinase" evidence="12">
    <location>
        <begin position="1"/>
        <end position="316"/>
    </location>
</feature>
<keyword evidence="5 12" id="KW-0548">Nucleotidyltransferase</keyword>
<keyword evidence="7 12" id="KW-0418">Kinase</keyword>
<keyword evidence="16" id="KW-1185">Reference proteome</keyword>
<dbReference type="Proteomes" id="UP001497533">
    <property type="component" value="Chromosome"/>
</dbReference>
<comment type="catalytic activity">
    <reaction evidence="12">
        <text>D-glycero-beta-D-manno-heptose 7-phosphate + ATP = D-glycero-beta-D-manno-heptose 1,7-bisphosphate + ADP + H(+)</text>
        <dbReference type="Rhea" id="RHEA:27473"/>
        <dbReference type="ChEBI" id="CHEBI:15378"/>
        <dbReference type="ChEBI" id="CHEBI:30616"/>
        <dbReference type="ChEBI" id="CHEBI:60204"/>
        <dbReference type="ChEBI" id="CHEBI:60208"/>
        <dbReference type="ChEBI" id="CHEBI:456216"/>
        <dbReference type="EC" id="2.7.1.167"/>
    </reaction>
</comment>
<evidence type="ECO:0000256" key="7">
    <source>
        <dbReference type="ARBA" id="ARBA00022777"/>
    </source>
</evidence>
<keyword evidence="10 12" id="KW-0119">Carbohydrate metabolism</keyword>
<evidence type="ECO:0000256" key="6">
    <source>
        <dbReference type="ARBA" id="ARBA00022741"/>
    </source>
</evidence>
<dbReference type="EC" id="2.7.1.167" evidence="12"/>
<comment type="similarity">
    <text evidence="12">In the N-terminal section; belongs to the carbohydrate kinase PfkB family.</text>
</comment>
<dbReference type="InterPro" id="IPR004821">
    <property type="entry name" value="Cyt_trans-like"/>
</dbReference>
<feature type="active site" evidence="12">
    <location>
        <position position="264"/>
    </location>
</feature>
<dbReference type="Pfam" id="PF01467">
    <property type="entry name" value="CTP_transf_like"/>
    <property type="match status" value="1"/>
</dbReference>
<evidence type="ECO:0000259" key="14">
    <source>
        <dbReference type="Pfam" id="PF01467"/>
    </source>
</evidence>
<evidence type="ECO:0000256" key="10">
    <source>
        <dbReference type="ARBA" id="ARBA00023277"/>
    </source>
</evidence>
<dbReference type="SUPFAM" id="SSF52374">
    <property type="entry name" value="Nucleotidylyl transferase"/>
    <property type="match status" value="1"/>
</dbReference>
<keyword evidence="8 12" id="KW-0067">ATP-binding</keyword>
<dbReference type="PANTHER" id="PTHR46969">
    <property type="entry name" value="BIFUNCTIONAL PROTEIN HLDE"/>
    <property type="match status" value="1"/>
</dbReference>
<comment type="function">
    <text evidence="1 12">Catalyzes the phosphorylation of D-glycero-D-manno-heptose 7-phosphate at the C-1 position to selectively form D-glycero-beta-D-manno-heptose-1,7-bisphosphate.</text>
</comment>
<dbReference type="InterPro" id="IPR023030">
    <property type="entry name" value="Bifunc_HldE"/>
</dbReference>
<evidence type="ECO:0000256" key="2">
    <source>
        <dbReference type="ARBA" id="ARBA00003753"/>
    </source>
</evidence>
<keyword evidence="4 12" id="KW-0808">Transferase</keyword>
<sequence>MKIKIPNYKQACVLVIGDIMLDRYWHGSVNKISPEAPVPIASITKSEDKPGGAANVAMNIASLGAYSHLIGLTGIDNTSKILTKILNYSNVRCDFITSPIHKTIKKIRILSQNQQLIRLDFENDFKNINQKNIIKRIKQILPNINTIVISDYSKGTLTKIEKTINLANEAGIPIIIDPKKNNFECYKYATLLTPNLHEFESIVGPCKNNDEIEKKGKNLIQKLKLTALLITRSEQGMSLICKNKMPLHLKTQAKKVFDVTGAGDTVIGVLAASIASGCSLHESCILANISAGIVVKKFGASTVSLTELKKSIYKYSKNDFGIISEKKLKKVVFYAKMRGERIVMTNGCFDILHTGHISYLKNARKLGDRLIVAVNSDSSIRRLKGINRPINKIKQRMNILNALNSIDWIVSFDDDTPKRLIISILPDILVKGGDYNIKEIEGSKEVLAAGGQVKILKFIDGFSTTNTINNIIKLKNN</sequence>
<comment type="pathway">
    <text evidence="12">Nucleotide-sugar biosynthesis; ADP-L-glycero-beta-D-manno-heptose biosynthesis; ADP-L-glycero-beta-D-manno-heptose from D-glycero-beta-D-manno-heptose 7-phosphate: step 1/4.</text>
</comment>
<evidence type="ECO:0000259" key="13">
    <source>
        <dbReference type="Pfam" id="PF00294"/>
    </source>
</evidence>
<evidence type="ECO:0000256" key="1">
    <source>
        <dbReference type="ARBA" id="ARBA00002319"/>
    </source>
</evidence>
<dbReference type="Pfam" id="PF00294">
    <property type="entry name" value="PfkB"/>
    <property type="match status" value="1"/>
</dbReference>
<protein>
    <recommendedName>
        <fullName evidence="12">Bifunctional protein HldE</fullName>
    </recommendedName>
    <domain>
        <recommendedName>
            <fullName evidence="12">D-beta-D-heptose 7-phosphate kinase</fullName>
            <ecNumber evidence="12">2.7.1.167</ecNumber>
        </recommendedName>
        <alternativeName>
            <fullName evidence="12">D-beta-D-heptose 7-phosphotransferase</fullName>
        </alternativeName>
        <alternativeName>
            <fullName evidence="12">D-glycero-beta-D-manno-heptose-7-phosphate kinase</fullName>
        </alternativeName>
    </domain>
    <domain>
        <recommendedName>
            <fullName evidence="12">D-beta-D-heptose 1-phosphate adenylyltransferase</fullName>
            <ecNumber evidence="12">2.7.7.70</ecNumber>
        </recommendedName>
        <alternativeName>
            <fullName evidence="12">D-glycero-beta-D-manno-heptose 1-phosphate adenylyltransferase</fullName>
        </alternativeName>
    </domain>
</protein>
<evidence type="ECO:0000256" key="4">
    <source>
        <dbReference type="ARBA" id="ARBA00022679"/>
    </source>
</evidence>
<evidence type="ECO:0000256" key="11">
    <source>
        <dbReference type="ARBA" id="ARBA00047428"/>
    </source>
</evidence>
<comment type="similarity">
    <text evidence="12">In the C-terminal section; belongs to the cytidylyltransferase family.</text>
</comment>
<dbReference type="InterPro" id="IPR014729">
    <property type="entry name" value="Rossmann-like_a/b/a_fold"/>
</dbReference>
<evidence type="ECO:0000256" key="12">
    <source>
        <dbReference type="HAMAP-Rule" id="MF_01603"/>
    </source>
</evidence>
<dbReference type="InterPro" id="IPR011913">
    <property type="entry name" value="RfaE_dom_I"/>
</dbReference>
<feature type="domain" description="Carbohydrate kinase PfkB" evidence="13">
    <location>
        <begin position="13"/>
        <end position="302"/>
    </location>
</feature>
<comment type="pathway">
    <text evidence="12">Nucleotide-sugar biosynthesis; ADP-L-glycero-beta-D-manno-heptose biosynthesis; ADP-L-glycero-beta-D-manno-heptose from D-glycero-beta-D-manno-heptose 7-phosphate: step 3/4.</text>
</comment>
<comment type="pathway">
    <text evidence="3">Bacterial outer membrane biogenesis; LPS core biosynthesis.</text>
</comment>
<dbReference type="InterPro" id="IPR011611">
    <property type="entry name" value="PfkB_dom"/>
</dbReference>
<dbReference type="HAMAP" id="MF_01603">
    <property type="entry name" value="HldE"/>
    <property type="match status" value="1"/>
</dbReference>
<dbReference type="NCBIfam" id="TIGR02199">
    <property type="entry name" value="rfaE_dom_II"/>
    <property type="match status" value="1"/>
</dbReference>
<evidence type="ECO:0000256" key="9">
    <source>
        <dbReference type="ARBA" id="ARBA00023268"/>
    </source>
</evidence>
<dbReference type="PANTHER" id="PTHR46969:SF1">
    <property type="entry name" value="BIFUNCTIONAL PROTEIN HLDE"/>
    <property type="match status" value="1"/>
</dbReference>
<dbReference type="InterPro" id="IPR011914">
    <property type="entry name" value="RfaE_dom_II"/>
</dbReference>
<dbReference type="EMBL" id="OZ034688">
    <property type="protein sequence ID" value="CAL1328973.1"/>
    <property type="molecule type" value="Genomic_DNA"/>
</dbReference>
<evidence type="ECO:0000256" key="5">
    <source>
        <dbReference type="ARBA" id="ARBA00022695"/>
    </source>
</evidence>
<comment type="subunit">
    <text evidence="12">Homodimer.</text>
</comment>
<dbReference type="Gene3D" id="3.40.1190.20">
    <property type="match status" value="1"/>
</dbReference>
<dbReference type="SUPFAM" id="SSF53613">
    <property type="entry name" value="Ribokinase-like"/>
    <property type="match status" value="1"/>
</dbReference>
<keyword evidence="9 12" id="KW-0511">Multifunctional enzyme</keyword>
<comment type="function">
    <text evidence="2 12">Catalyzes the ADP transfer from ATP to D-glycero-beta-D-manno-heptose 1-phosphate, yielding ADP-D-glycero-beta-D-manno-heptose.</text>
</comment>
<evidence type="ECO:0000256" key="3">
    <source>
        <dbReference type="ARBA" id="ARBA00004713"/>
    </source>
</evidence>
<dbReference type="InterPro" id="IPR002173">
    <property type="entry name" value="Carboh/pur_kinase_PfkB_CS"/>
</dbReference>
<name>A0ABM9NND1_9GAMM</name>
<feature type="binding site" evidence="12">
    <location>
        <begin position="195"/>
        <end position="198"/>
    </location>
    <ligand>
        <name>ATP</name>
        <dbReference type="ChEBI" id="CHEBI:30616"/>
    </ligand>
</feature>
<reference evidence="15" key="1">
    <citation type="submission" date="2024-04" db="EMBL/GenBank/DDBJ databases">
        <authorList>
            <person name="Manzano-Marin A."/>
            <person name="Manzano-Marin A."/>
            <person name="Alejandro Manzano Marin A."/>
        </authorList>
    </citation>
    <scope>NUCLEOTIDE SEQUENCE [LARGE SCALE GENOMIC DNA]</scope>
    <source>
        <strain evidence="15">TABTEA</strain>
    </source>
</reference>
<dbReference type="EC" id="2.7.7.70" evidence="12"/>
<proteinExistence type="inferred from homology"/>
<accession>A0ABM9NND1</accession>
<dbReference type="RefSeq" id="WP_341765032.1">
    <property type="nucleotide sequence ID" value="NZ_OZ034688.1"/>
</dbReference>
<dbReference type="Gene3D" id="3.40.50.620">
    <property type="entry name" value="HUPs"/>
    <property type="match status" value="1"/>
</dbReference>
<evidence type="ECO:0000256" key="8">
    <source>
        <dbReference type="ARBA" id="ARBA00022840"/>
    </source>
</evidence>
<dbReference type="InterPro" id="IPR029056">
    <property type="entry name" value="Ribokinase-like"/>
</dbReference>
<dbReference type="GO" id="GO:0033785">
    <property type="term" value="F:heptose 7-phosphate kinase activity"/>
    <property type="evidence" value="ECO:0007669"/>
    <property type="project" value="UniProtKB-EC"/>
</dbReference>
<evidence type="ECO:0000313" key="15">
    <source>
        <dbReference type="EMBL" id="CAL1328973.1"/>
    </source>
</evidence>
<gene>
    <name evidence="12 15" type="primary">hldE</name>
    <name evidence="15" type="ORF">PRHACTZTBTEA_033</name>
</gene>
<dbReference type="NCBIfam" id="NF008454">
    <property type="entry name" value="PRK11316.1"/>
    <property type="match status" value="1"/>
</dbReference>
<dbReference type="NCBIfam" id="TIGR02198">
    <property type="entry name" value="rfaE_dom_I"/>
    <property type="match status" value="1"/>
</dbReference>
<feature type="region of interest" description="Cytidylyltransferase" evidence="12">
    <location>
        <begin position="344"/>
        <end position="477"/>
    </location>
</feature>
<keyword evidence="6 12" id="KW-0547">Nucleotide-binding</keyword>
<organism evidence="15 16">
    <name type="scientific">Candidatus Providencia siddallii</name>
    <dbReference type="NCBI Taxonomy" id="1715285"/>
    <lineage>
        <taxon>Bacteria</taxon>
        <taxon>Pseudomonadati</taxon>
        <taxon>Pseudomonadota</taxon>
        <taxon>Gammaproteobacteria</taxon>
        <taxon>Enterobacterales</taxon>
        <taxon>Morganellaceae</taxon>
        <taxon>Providencia</taxon>
    </lineage>
</organism>
<comment type="catalytic activity">
    <reaction evidence="11 12">
        <text>D-glycero-beta-D-manno-heptose 1-phosphate + ATP + H(+) = ADP-D-glycero-beta-D-manno-heptose + diphosphate</text>
        <dbReference type="Rhea" id="RHEA:27465"/>
        <dbReference type="ChEBI" id="CHEBI:15378"/>
        <dbReference type="ChEBI" id="CHEBI:30616"/>
        <dbReference type="ChEBI" id="CHEBI:33019"/>
        <dbReference type="ChEBI" id="CHEBI:59967"/>
        <dbReference type="ChEBI" id="CHEBI:61593"/>
        <dbReference type="EC" id="2.7.7.70"/>
    </reaction>
</comment>
<feature type="domain" description="Cytidyltransferase-like" evidence="14">
    <location>
        <begin position="344"/>
        <end position="441"/>
    </location>
</feature>
<dbReference type="PROSITE" id="PS00583">
    <property type="entry name" value="PFKB_KINASES_1"/>
    <property type="match status" value="1"/>
</dbReference>